<dbReference type="Proteomes" id="UP000199415">
    <property type="component" value="Unassembled WGS sequence"/>
</dbReference>
<dbReference type="AlphaFoldDB" id="A0A1G7TBP6"/>
<dbReference type="RefSeq" id="WP_090020866.1">
    <property type="nucleotide sequence ID" value="NZ_FNCE01000009.1"/>
</dbReference>
<evidence type="ECO:0000313" key="1">
    <source>
        <dbReference type="EMBL" id="SDG32787.1"/>
    </source>
</evidence>
<dbReference type="STRING" id="1082479.SAMN05216241_10910"/>
<evidence type="ECO:0000313" key="2">
    <source>
        <dbReference type="Proteomes" id="UP000199415"/>
    </source>
</evidence>
<accession>A0A1G7TBP6</accession>
<gene>
    <name evidence="1" type="ORF">SAMN05216241_10910</name>
</gene>
<name>A0A1G7TBP6_9PROT</name>
<reference evidence="1 2" key="1">
    <citation type="submission" date="2016-10" db="EMBL/GenBank/DDBJ databases">
        <authorList>
            <person name="de Groot N.N."/>
        </authorList>
    </citation>
    <scope>NUCLEOTIDE SEQUENCE [LARGE SCALE GENOMIC DNA]</scope>
    <source>
        <strain evidence="1 2">DSM 25584</strain>
    </source>
</reference>
<dbReference type="EMBL" id="FNCE01000009">
    <property type="protein sequence ID" value="SDG32787.1"/>
    <property type="molecule type" value="Genomic_DNA"/>
</dbReference>
<evidence type="ECO:0008006" key="3">
    <source>
        <dbReference type="Google" id="ProtNLM"/>
    </source>
</evidence>
<dbReference type="OrthoDB" id="2656750at2"/>
<organism evidence="1 2">
    <name type="scientific">Limimonas halophila</name>
    <dbReference type="NCBI Taxonomy" id="1082479"/>
    <lineage>
        <taxon>Bacteria</taxon>
        <taxon>Pseudomonadati</taxon>
        <taxon>Pseudomonadota</taxon>
        <taxon>Alphaproteobacteria</taxon>
        <taxon>Rhodospirillales</taxon>
        <taxon>Rhodovibrionaceae</taxon>
        <taxon>Limimonas</taxon>
    </lineage>
</organism>
<proteinExistence type="predicted"/>
<sequence length="89" mass="10326">MAIYLVTLDLTRDDKAYRGLTDALKRYVHCRPQARVWLLDSEAKASRIRDELRQHVHPKDGIIVAQLKPQAAMMGETCHAWLKDGARRW</sequence>
<protein>
    <recommendedName>
        <fullName evidence="3">CRISPR-associated protein Cas2</fullName>
    </recommendedName>
</protein>
<keyword evidence="2" id="KW-1185">Reference proteome</keyword>